<dbReference type="WBParaSite" id="SBAD_0000137601-mRNA-1">
    <property type="protein sequence ID" value="SBAD_0000137601-mRNA-1"/>
    <property type="gene ID" value="SBAD_0000137601"/>
</dbReference>
<feature type="compositionally biased region" description="Polar residues" evidence="1">
    <location>
        <begin position="99"/>
        <end position="108"/>
    </location>
</feature>
<dbReference type="Proteomes" id="UP000270296">
    <property type="component" value="Unassembled WGS sequence"/>
</dbReference>
<sequence length="126" mass="14245">MSFLLSSCLVALTLNTCRRGNEQKHGGDEQRQGERGHFAGHWTLLPMSWRGRINREQRVLPAGWTVLRRMSVMRLAIVLLDVRIDLNVVDATQLKRGRASQTPTMSLAESTEETEFESEFESSVAS</sequence>
<dbReference type="EMBL" id="UZAM01006787">
    <property type="protein sequence ID" value="VDO93970.1"/>
    <property type="molecule type" value="Genomic_DNA"/>
</dbReference>
<accession>A0A183ICH5</accession>
<keyword evidence="4" id="KW-1185">Reference proteome</keyword>
<keyword evidence="2" id="KW-0732">Signal</keyword>
<evidence type="ECO:0000256" key="1">
    <source>
        <dbReference type="SAM" id="MobiDB-lite"/>
    </source>
</evidence>
<evidence type="ECO:0000313" key="3">
    <source>
        <dbReference type="EMBL" id="VDO93970.1"/>
    </source>
</evidence>
<feature type="chain" id="PRO_5043139929" evidence="2">
    <location>
        <begin position="20"/>
        <end position="126"/>
    </location>
</feature>
<evidence type="ECO:0000256" key="2">
    <source>
        <dbReference type="SAM" id="SignalP"/>
    </source>
</evidence>
<feature type="compositionally biased region" description="Acidic residues" evidence="1">
    <location>
        <begin position="110"/>
        <end position="120"/>
    </location>
</feature>
<feature type="signal peptide" evidence="2">
    <location>
        <begin position="1"/>
        <end position="19"/>
    </location>
</feature>
<evidence type="ECO:0000313" key="5">
    <source>
        <dbReference type="WBParaSite" id="SBAD_0000137601-mRNA-1"/>
    </source>
</evidence>
<reference evidence="5" key="1">
    <citation type="submission" date="2016-06" db="UniProtKB">
        <authorList>
            <consortium name="WormBaseParasite"/>
        </authorList>
    </citation>
    <scope>IDENTIFICATION</scope>
</reference>
<reference evidence="3 4" key="2">
    <citation type="submission" date="2018-11" db="EMBL/GenBank/DDBJ databases">
        <authorList>
            <consortium name="Pathogen Informatics"/>
        </authorList>
    </citation>
    <scope>NUCLEOTIDE SEQUENCE [LARGE SCALE GENOMIC DNA]</scope>
</reference>
<gene>
    <name evidence="3" type="ORF">SBAD_LOCUS1319</name>
</gene>
<dbReference type="AlphaFoldDB" id="A0A183ICH5"/>
<evidence type="ECO:0000313" key="4">
    <source>
        <dbReference type="Proteomes" id="UP000270296"/>
    </source>
</evidence>
<feature type="region of interest" description="Disordered" evidence="1">
    <location>
        <begin position="97"/>
        <end position="126"/>
    </location>
</feature>
<proteinExistence type="predicted"/>
<protein>
    <submittedName>
        <fullName evidence="5">Secreted protein</fullName>
    </submittedName>
</protein>
<organism evidence="5">
    <name type="scientific">Soboliphyme baturini</name>
    <dbReference type="NCBI Taxonomy" id="241478"/>
    <lineage>
        <taxon>Eukaryota</taxon>
        <taxon>Metazoa</taxon>
        <taxon>Ecdysozoa</taxon>
        <taxon>Nematoda</taxon>
        <taxon>Enoplea</taxon>
        <taxon>Dorylaimia</taxon>
        <taxon>Dioctophymatida</taxon>
        <taxon>Dioctophymatoidea</taxon>
        <taxon>Soboliphymatidae</taxon>
        <taxon>Soboliphyme</taxon>
    </lineage>
</organism>
<name>A0A183ICH5_9BILA</name>